<feature type="coiled-coil region" evidence="1">
    <location>
        <begin position="86"/>
        <end position="168"/>
    </location>
</feature>
<reference evidence="4" key="1">
    <citation type="submission" date="2017-05" db="UniProtKB">
        <authorList>
            <consortium name="EnsemblMetazoa"/>
        </authorList>
    </citation>
    <scope>IDENTIFICATION</scope>
</reference>
<organism evidence="4">
    <name type="scientific">Amphimedon queenslandica</name>
    <name type="common">Sponge</name>
    <dbReference type="NCBI Taxonomy" id="400682"/>
    <lineage>
        <taxon>Eukaryota</taxon>
        <taxon>Metazoa</taxon>
        <taxon>Porifera</taxon>
        <taxon>Demospongiae</taxon>
        <taxon>Heteroscleromorpha</taxon>
        <taxon>Haplosclerida</taxon>
        <taxon>Niphatidae</taxon>
        <taxon>Amphimedon</taxon>
    </lineage>
</organism>
<dbReference type="InParanoid" id="A0A1X7SYG7"/>
<evidence type="ECO:0000256" key="1">
    <source>
        <dbReference type="SAM" id="Coils"/>
    </source>
</evidence>
<name>A0A1X7SYG7_AMPQE</name>
<dbReference type="EnsemblMetazoa" id="Aqu2.1.07219_001">
    <property type="protein sequence ID" value="Aqu2.1.07219_001"/>
    <property type="gene ID" value="Aqu2.1.07219"/>
</dbReference>
<keyword evidence="3" id="KW-1133">Transmembrane helix</keyword>
<protein>
    <submittedName>
        <fullName evidence="4">Uncharacterized protein</fullName>
    </submittedName>
</protein>
<sequence length="252" mass="29042">MENNDNDVRYRGPGREGEAPQAQHQQPPPAQAQYQQPPPQPQIYHQPPPPAPPPSQPLFNTLPVIIAVMLVGFCLFSYFSFYFGGLMEELKTLKNVNAELIKTKDELKNELARTRNECNVNREKDMATCKEMMKTQDETYSNLLNKTKEEAEQNAIENKQEKEEKTKDARKFYYDWTTTREKHYSKCDSSLSECRKKLDQRRDKENAEVTDLTKAVTQCKVEISFKISQLESCEARLNNSIAIMKGKGIEVI</sequence>
<accession>A0A1X7SYG7</accession>
<evidence type="ECO:0000256" key="2">
    <source>
        <dbReference type="SAM" id="MobiDB-lite"/>
    </source>
</evidence>
<dbReference type="SUPFAM" id="SSF81995">
    <property type="entry name" value="beta-sandwich domain of Sec23/24"/>
    <property type="match status" value="1"/>
</dbReference>
<feature type="compositionally biased region" description="Basic and acidic residues" evidence="2">
    <location>
        <begin position="1"/>
        <end position="18"/>
    </location>
</feature>
<feature type="transmembrane region" description="Helical" evidence="3">
    <location>
        <begin position="62"/>
        <end position="84"/>
    </location>
</feature>
<evidence type="ECO:0000313" key="4">
    <source>
        <dbReference type="EnsemblMetazoa" id="Aqu2.1.07219_001"/>
    </source>
</evidence>
<feature type="region of interest" description="Disordered" evidence="2">
    <location>
        <begin position="1"/>
        <end position="55"/>
    </location>
</feature>
<evidence type="ECO:0000256" key="3">
    <source>
        <dbReference type="SAM" id="Phobius"/>
    </source>
</evidence>
<feature type="compositionally biased region" description="Pro residues" evidence="2">
    <location>
        <begin position="26"/>
        <end position="55"/>
    </location>
</feature>
<keyword evidence="3" id="KW-0472">Membrane</keyword>
<proteinExistence type="predicted"/>
<keyword evidence="3" id="KW-0812">Transmembrane</keyword>
<dbReference type="AlphaFoldDB" id="A0A1X7SYG7"/>
<keyword evidence="1" id="KW-0175">Coiled coil</keyword>